<dbReference type="InterPro" id="IPR009080">
    <property type="entry name" value="tRNAsynth_Ia_anticodon-bd"/>
</dbReference>
<dbReference type="SUPFAM" id="SSF47323">
    <property type="entry name" value="Anticodon-binding domain of a subclass of class I aminoacyl-tRNA synthetases"/>
    <property type="match status" value="1"/>
</dbReference>
<gene>
    <name evidence="2" type="ORF">C0Q70_14831</name>
</gene>
<dbReference type="InterPro" id="IPR037380">
    <property type="entry name" value="DALRD3"/>
</dbReference>
<proteinExistence type="predicted"/>
<dbReference type="PANTHER" id="PTHR16043">
    <property type="entry name" value="DALRD3 PROTEIN"/>
    <property type="match status" value="1"/>
</dbReference>
<dbReference type="GO" id="GO:0006420">
    <property type="term" value="P:arginyl-tRNA aminoacylation"/>
    <property type="evidence" value="ECO:0007669"/>
    <property type="project" value="InterPro"/>
</dbReference>
<dbReference type="STRING" id="400727.A0A2T7NT45"/>
<dbReference type="InterPro" id="IPR008909">
    <property type="entry name" value="DALR_anticod-bd"/>
</dbReference>
<dbReference type="SMART" id="SM00836">
    <property type="entry name" value="DALR_1"/>
    <property type="match status" value="1"/>
</dbReference>
<dbReference type="PANTHER" id="PTHR16043:SF1">
    <property type="entry name" value="DALR ANTICODON-BINDING DOMAIN-CONTAINING PROTEIN 3"/>
    <property type="match status" value="1"/>
</dbReference>
<dbReference type="AlphaFoldDB" id="A0A2T7NT45"/>
<dbReference type="GO" id="GO:0106217">
    <property type="term" value="P:tRNA C3-cytosine methylation"/>
    <property type="evidence" value="ECO:0007669"/>
    <property type="project" value="TreeGrafter"/>
</dbReference>
<dbReference type="OrthoDB" id="9990834at2759"/>
<dbReference type="GO" id="GO:0005524">
    <property type="term" value="F:ATP binding"/>
    <property type="evidence" value="ECO:0007669"/>
    <property type="project" value="InterPro"/>
</dbReference>
<accession>A0A2T7NT45</accession>
<evidence type="ECO:0000313" key="2">
    <source>
        <dbReference type="EMBL" id="PVD24350.1"/>
    </source>
</evidence>
<feature type="domain" description="DALR anticodon binding" evidence="1">
    <location>
        <begin position="433"/>
        <end position="573"/>
    </location>
</feature>
<protein>
    <recommendedName>
        <fullName evidence="1">DALR anticodon binding domain-containing protein</fullName>
    </recommendedName>
</protein>
<name>A0A2T7NT45_POMCA</name>
<comment type="caution">
    <text evidence="2">The sequence shown here is derived from an EMBL/GenBank/DDBJ whole genome shotgun (WGS) entry which is preliminary data.</text>
</comment>
<evidence type="ECO:0000313" key="3">
    <source>
        <dbReference type="Proteomes" id="UP000245119"/>
    </source>
</evidence>
<organism evidence="2 3">
    <name type="scientific">Pomacea canaliculata</name>
    <name type="common">Golden apple snail</name>
    <dbReference type="NCBI Taxonomy" id="400727"/>
    <lineage>
        <taxon>Eukaryota</taxon>
        <taxon>Metazoa</taxon>
        <taxon>Spiralia</taxon>
        <taxon>Lophotrochozoa</taxon>
        <taxon>Mollusca</taxon>
        <taxon>Gastropoda</taxon>
        <taxon>Caenogastropoda</taxon>
        <taxon>Architaenioglossa</taxon>
        <taxon>Ampullarioidea</taxon>
        <taxon>Ampullariidae</taxon>
        <taxon>Pomacea</taxon>
    </lineage>
</organism>
<dbReference type="GO" id="GO:0004814">
    <property type="term" value="F:arginine-tRNA ligase activity"/>
    <property type="evidence" value="ECO:0007669"/>
    <property type="project" value="InterPro"/>
</dbReference>
<dbReference type="Proteomes" id="UP000245119">
    <property type="component" value="Linkage Group LG9"/>
</dbReference>
<dbReference type="Pfam" id="PF05746">
    <property type="entry name" value="DALR_1"/>
    <property type="match status" value="1"/>
</dbReference>
<sequence>MAFMELWLEKLLEKWMLDRNLDCENIKVCRKRKDLRHGDFVVPRGVLKIDSNIIERSDLEAKVQEATAHGTLPIGRVSCDNHNAVIFFVNRTKAFKNIIEEVISSGDKYGHRNERNQSVIVNPVDLNIHDIASNDHVLVSTTQLRAAILLKHVLPLLAANGYTTEVSKISSTSKVVELLNTLRVKVSEQVVPLTEQDWEPLFEEAKASKWRETLETAKCLNDLEEVNPEASVVLKSVEPIILNIRNVIDDEHLPTGRHGYDKNLHLVEVIQGSGAASVALMEAAFINRLVPRSDDKGDEVVSPAINCIHLVSQPLAFSQQQADLLLRACSPSSWCLQQRHLVFGTVGSRKSSTVVIADAEEFYNLRYNQMTQAAMMKYGDHEQGPGWQDMIDGLTAASVTFEMLTTVCGRPVLLDLAEDDLEKGIDNRSGPFVLYNCARLATLLQSFQDRVAQGVYPELPDASKIDFSLLREEEEWSIAFLYLNAFPQLVQDAGSNWQENEGICVNLSTHKVVHFLLSFSKTLSSYYSRYHILGGSEDHLLPLMFARLSLIRAAHQVLCNGLRLLGLQPFSQL</sequence>
<dbReference type="EMBL" id="PZQS01000009">
    <property type="protein sequence ID" value="PVD24350.1"/>
    <property type="molecule type" value="Genomic_DNA"/>
</dbReference>
<reference evidence="2 3" key="1">
    <citation type="submission" date="2018-04" db="EMBL/GenBank/DDBJ databases">
        <title>The genome of golden apple snail Pomacea canaliculata provides insight into stress tolerance and invasive adaptation.</title>
        <authorList>
            <person name="Liu C."/>
            <person name="Liu B."/>
            <person name="Ren Y."/>
            <person name="Zhang Y."/>
            <person name="Wang H."/>
            <person name="Li S."/>
            <person name="Jiang F."/>
            <person name="Yin L."/>
            <person name="Zhang G."/>
            <person name="Qian W."/>
            <person name="Fan W."/>
        </authorList>
    </citation>
    <scope>NUCLEOTIDE SEQUENCE [LARGE SCALE GENOMIC DNA]</scope>
    <source>
        <strain evidence="2">SZHN2017</strain>
        <tissue evidence="2">Muscle</tissue>
    </source>
</reference>
<dbReference type="OMA" id="REDQEWG"/>
<dbReference type="Gene3D" id="1.10.730.10">
    <property type="entry name" value="Isoleucyl-tRNA Synthetase, Domain 1"/>
    <property type="match status" value="1"/>
</dbReference>
<evidence type="ECO:0000259" key="1">
    <source>
        <dbReference type="SMART" id="SM00836"/>
    </source>
</evidence>
<keyword evidence="3" id="KW-1185">Reference proteome</keyword>
<dbReference type="GO" id="GO:0000049">
    <property type="term" value="F:tRNA binding"/>
    <property type="evidence" value="ECO:0007669"/>
    <property type="project" value="TreeGrafter"/>
</dbReference>